<comment type="caution">
    <text evidence="2">The sequence shown here is derived from an EMBL/GenBank/DDBJ whole genome shotgun (WGS) entry which is preliminary data.</text>
</comment>
<keyword evidence="3" id="KW-1185">Reference proteome</keyword>
<reference evidence="2 3" key="1">
    <citation type="submission" date="2020-09" db="EMBL/GenBank/DDBJ databases">
        <title>De no assembly of potato wild relative species, Solanum commersonii.</title>
        <authorList>
            <person name="Cho K."/>
        </authorList>
    </citation>
    <scope>NUCLEOTIDE SEQUENCE [LARGE SCALE GENOMIC DNA]</scope>
    <source>
        <strain evidence="2">LZ3.2</strain>
        <tissue evidence="2">Leaf</tissue>
    </source>
</reference>
<name>A0A9J6B443_SOLCO</name>
<organism evidence="2 3">
    <name type="scientific">Solanum commersonii</name>
    <name type="common">Commerson's wild potato</name>
    <name type="synonym">Commerson's nightshade</name>
    <dbReference type="NCBI Taxonomy" id="4109"/>
    <lineage>
        <taxon>Eukaryota</taxon>
        <taxon>Viridiplantae</taxon>
        <taxon>Streptophyta</taxon>
        <taxon>Embryophyta</taxon>
        <taxon>Tracheophyta</taxon>
        <taxon>Spermatophyta</taxon>
        <taxon>Magnoliopsida</taxon>
        <taxon>eudicotyledons</taxon>
        <taxon>Gunneridae</taxon>
        <taxon>Pentapetalae</taxon>
        <taxon>asterids</taxon>
        <taxon>lamiids</taxon>
        <taxon>Solanales</taxon>
        <taxon>Solanaceae</taxon>
        <taxon>Solanoideae</taxon>
        <taxon>Solaneae</taxon>
        <taxon>Solanum</taxon>
    </lineage>
</organism>
<protein>
    <submittedName>
        <fullName evidence="2">Uncharacterized protein</fullName>
    </submittedName>
</protein>
<dbReference type="Proteomes" id="UP000824120">
    <property type="component" value="Chromosome 1"/>
</dbReference>
<dbReference type="EMBL" id="JACXVP010000001">
    <property type="protein sequence ID" value="KAG5631518.1"/>
    <property type="molecule type" value="Genomic_DNA"/>
</dbReference>
<gene>
    <name evidence="2" type="ORF">H5410_003235</name>
</gene>
<feature type="compositionally biased region" description="Basic and acidic residues" evidence="1">
    <location>
        <begin position="9"/>
        <end position="22"/>
    </location>
</feature>
<proteinExistence type="predicted"/>
<evidence type="ECO:0000313" key="3">
    <source>
        <dbReference type="Proteomes" id="UP000824120"/>
    </source>
</evidence>
<dbReference type="AlphaFoldDB" id="A0A9J6B443"/>
<sequence>MGDFVTSKAKNEESKRPKSKSLEMKPFFSSSLQNPLKLRAKILKSNSLYEKYNTCSTLKTTALTTDRSASLVGIADQLGDSPFGVVHRRLAPFLNIIVLWVIGRHGTTLRNFSVMRRLRPFSADLILSFKAQHTGTKGEYVIYWQFADLHFFILLASFSHFCSIMSMLSLKLQIPKTSSATQDSIMNAHNKTQFTYAKIKCSLKDSNCDSPISTNLMLAILVSNAS</sequence>
<accession>A0A9J6B443</accession>
<feature type="region of interest" description="Disordered" evidence="1">
    <location>
        <begin position="1"/>
        <end position="22"/>
    </location>
</feature>
<evidence type="ECO:0000313" key="2">
    <source>
        <dbReference type="EMBL" id="KAG5631518.1"/>
    </source>
</evidence>
<evidence type="ECO:0000256" key="1">
    <source>
        <dbReference type="SAM" id="MobiDB-lite"/>
    </source>
</evidence>